<dbReference type="SUPFAM" id="SSF141678">
    <property type="entry name" value="MAL13P1.257-like"/>
    <property type="match status" value="1"/>
</dbReference>
<dbReference type="InterPro" id="IPR008584">
    <property type="entry name" value="CXXC_Zn-binding_euk"/>
</dbReference>
<keyword evidence="3" id="KW-0862">Zinc</keyword>
<evidence type="ECO:0000256" key="2">
    <source>
        <dbReference type="ARBA" id="ARBA00022723"/>
    </source>
</evidence>
<comment type="similarity">
    <text evidence="1">Belongs to the UPF0587 family.</text>
</comment>
<dbReference type="GO" id="GO:0008270">
    <property type="term" value="F:zinc ion binding"/>
    <property type="evidence" value="ECO:0007669"/>
    <property type="project" value="TreeGrafter"/>
</dbReference>
<dbReference type="AlphaFoldDB" id="A0A226EII2"/>
<dbReference type="Pfam" id="PF05907">
    <property type="entry name" value="CXXC_Zn-b_euk"/>
    <property type="match status" value="1"/>
</dbReference>
<protein>
    <submittedName>
        <fullName evidence="4">Uncharacterized protein</fullName>
    </submittedName>
</protein>
<dbReference type="PANTHER" id="PTHR12857">
    <property type="entry name" value="CXXC MOTIF CONTAINING ZINC BINDING PROTEIN"/>
    <property type="match status" value="1"/>
</dbReference>
<keyword evidence="5" id="KW-1185">Reference proteome</keyword>
<evidence type="ECO:0000256" key="1">
    <source>
        <dbReference type="ARBA" id="ARBA00007818"/>
    </source>
</evidence>
<reference evidence="4 5" key="1">
    <citation type="submission" date="2015-12" db="EMBL/GenBank/DDBJ databases">
        <title>The genome of Folsomia candida.</title>
        <authorList>
            <person name="Faddeeva A."/>
            <person name="Derks M.F."/>
            <person name="Anvar Y."/>
            <person name="Smit S."/>
            <person name="Van Straalen N."/>
            <person name="Roelofs D."/>
        </authorList>
    </citation>
    <scope>NUCLEOTIDE SEQUENCE [LARGE SCALE GENOMIC DNA]</scope>
    <source>
        <strain evidence="4 5">VU population</strain>
        <tissue evidence="4">Whole body</tissue>
    </source>
</reference>
<dbReference type="PANTHER" id="PTHR12857:SF0">
    <property type="entry name" value="CXXC MOTIF CONTAINING ZINC BINDING PROTEIN"/>
    <property type="match status" value="1"/>
</dbReference>
<dbReference type="EMBL" id="LNIX01000003">
    <property type="protein sequence ID" value="OXA57028.1"/>
    <property type="molecule type" value="Genomic_DNA"/>
</dbReference>
<accession>A0A226EII2</accession>
<evidence type="ECO:0000313" key="4">
    <source>
        <dbReference type="EMBL" id="OXA57028.1"/>
    </source>
</evidence>
<organism evidence="4 5">
    <name type="scientific">Folsomia candida</name>
    <name type="common">Springtail</name>
    <dbReference type="NCBI Taxonomy" id="158441"/>
    <lineage>
        <taxon>Eukaryota</taxon>
        <taxon>Metazoa</taxon>
        <taxon>Ecdysozoa</taxon>
        <taxon>Arthropoda</taxon>
        <taxon>Hexapoda</taxon>
        <taxon>Collembola</taxon>
        <taxon>Entomobryomorpha</taxon>
        <taxon>Isotomoidea</taxon>
        <taxon>Isotomidae</taxon>
        <taxon>Proisotominae</taxon>
        <taxon>Folsomia</taxon>
    </lineage>
</organism>
<proteinExistence type="inferred from homology"/>
<keyword evidence="2" id="KW-0479">Metal-binding</keyword>
<gene>
    <name evidence="4" type="ORF">Fcan01_08469</name>
</gene>
<evidence type="ECO:0000313" key="5">
    <source>
        <dbReference type="Proteomes" id="UP000198287"/>
    </source>
</evidence>
<dbReference type="Proteomes" id="UP000198287">
    <property type="component" value="Unassembled WGS sequence"/>
</dbReference>
<name>A0A226EII2_FOLCA</name>
<evidence type="ECO:0000256" key="3">
    <source>
        <dbReference type="ARBA" id="ARBA00022833"/>
    </source>
</evidence>
<comment type="caution">
    <text evidence="4">The sequence shown here is derived from an EMBL/GenBank/DDBJ whole genome shotgun (WGS) entry which is preliminary data.</text>
</comment>
<dbReference type="OMA" id="TAHFVWR"/>
<sequence>MVKLGLQISARLENVEKLEVCGEDFRYFVKTLCSNCGEGSGDRWQYVAVNEVMEGRSGSRNAECHMKVKCKGCQREVSLFILEDSTKPYIHDEDKPEAFQTILIIEGRGMEVTDFDFRGGWSVKALNSTTIFENVDLTDKEWADYDEKSGDSVAIYDLKSKIVKLK</sequence>
<dbReference type="OrthoDB" id="10248838at2759"/>